<gene>
    <name evidence="5" type="ORF">LY89DRAFT_669630</name>
</gene>
<dbReference type="InterPro" id="IPR058033">
    <property type="entry name" value="ARM_TBCD_2nd"/>
</dbReference>
<protein>
    <submittedName>
        <fullName evidence="5">Uncharacterized protein</fullName>
    </submittedName>
</protein>
<dbReference type="InParanoid" id="A0A194XAQ7"/>
<proteinExistence type="predicted"/>
<evidence type="ECO:0000259" key="4">
    <source>
        <dbReference type="Pfam" id="PF25767"/>
    </source>
</evidence>
<evidence type="ECO:0000259" key="3">
    <source>
        <dbReference type="Pfam" id="PF12612"/>
    </source>
</evidence>
<feature type="domain" description="Tubulin-folding cofactor D C-terminal" evidence="3">
    <location>
        <begin position="1004"/>
        <end position="1183"/>
    </location>
</feature>
<evidence type="ECO:0000313" key="6">
    <source>
        <dbReference type="Proteomes" id="UP000070700"/>
    </source>
</evidence>
<dbReference type="Pfam" id="PF25767">
    <property type="entry name" value="ARM_TBCD_2nd"/>
    <property type="match status" value="1"/>
</dbReference>
<feature type="transmembrane region" description="Helical" evidence="2">
    <location>
        <begin position="273"/>
        <end position="294"/>
    </location>
</feature>
<organism evidence="5 6">
    <name type="scientific">Mollisia scopiformis</name>
    <name type="common">Conifer needle endophyte fungus</name>
    <name type="synonym">Phialocephala scopiformis</name>
    <dbReference type="NCBI Taxonomy" id="149040"/>
    <lineage>
        <taxon>Eukaryota</taxon>
        <taxon>Fungi</taxon>
        <taxon>Dikarya</taxon>
        <taxon>Ascomycota</taxon>
        <taxon>Pezizomycotina</taxon>
        <taxon>Leotiomycetes</taxon>
        <taxon>Helotiales</taxon>
        <taxon>Mollisiaceae</taxon>
        <taxon>Mollisia</taxon>
    </lineage>
</organism>
<evidence type="ECO:0000256" key="2">
    <source>
        <dbReference type="SAM" id="Phobius"/>
    </source>
</evidence>
<dbReference type="SUPFAM" id="SSF48371">
    <property type="entry name" value="ARM repeat"/>
    <property type="match status" value="2"/>
</dbReference>
<dbReference type="KEGG" id="psco:LY89DRAFT_669630"/>
<accession>A0A194XAQ7</accession>
<dbReference type="GO" id="GO:0048487">
    <property type="term" value="F:beta-tubulin binding"/>
    <property type="evidence" value="ECO:0007669"/>
    <property type="project" value="InterPro"/>
</dbReference>
<keyword evidence="6" id="KW-1185">Reference proteome</keyword>
<dbReference type="InterPro" id="IPR016024">
    <property type="entry name" value="ARM-type_fold"/>
</dbReference>
<dbReference type="Pfam" id="PF23579">
    <property type="entry name" value="ARM_TBCD"/>
    <property type="match status" value="1"/>
</dbReference>
<reference evidence="5 6" key="1">
    <citation type="submission" date="2015-10" db="EMBL/GenBank/DDBJ databases">
        <title>Full genome of DAOMC 229536 Phialocephala scopiformis, a fungal endophyte of spruce producing the potent anti-insectan compound rugulosin.</title>
        <authorList>
            <consortium name="DOE Joint Genome Institute"/>
            <person name="Walker A.K."/>
            <person name="Frasz S.L."/>
            <person name="Seifert K.A."/>
            <person name="Miller J.D."/>
            <person name="Mondo S.J."/>
            <person name="Labutti K."/>
            <person name="Lipzen A."/>
            <person name="Dockter R."/>
            <person name="Kennedy M."/>
            <person name="Grigoriev I.V."/>
            <person name="Spatafora J.W."/>
        </authorList>
    </citation>
    <scope>NUCLEOTIDE SEQUENCE [LARGE SCALE GENOMIC DNA]</scope>
    <source>
        <strain evidence="5 6">CBS 120377</strain>
    </source>
</reference>
<dbReference type="GO" id="GO:0005096">
    <property type="term" value="F:GTPase activator activity"/>
    <property type="evidence" value="ECO:0007669"/>
    <property type="project" value="InterPro"/>
</dbReference>
<dbReference type="Pfam" id="PF12612">
    <property type="entry name" value="TFCD_C"/>
    <property type="match status" value="1"/>
</dbReference>
<dbReference type="PANTHER" id="PTHR12658:SF0">
    <property type="entry name" value="TUBULIN-SPECIFIC CHAPERONE D"/>
    <property type="match status" value="1"/>
</dbReference>
<dbReference type="PANTHER" id="PTHR12658">
    <property type="entry name" value="BETA-TUBULIN COFACTOR D"/>
    <property type="match status" value="1"/>
</dbReference>
<dbReference type="InterPro" id="IPR011989">
    <property type="entry name" value="ARM-like"/>
</dbReference>
<name>A0A194XAQ7_MOLSC</name>
<dbReference type="Gene3D" id="1.25.10.10">
    <property type="entry name" value="Leucine-rich Repeat Variant"/>
    <property type="match status" value="1"/>
</dbReference>
<keyword evidence="2" id="KW-1133">Transmembrane helix</keyword>
<dbReference type="GeneID" id="28822838"/>
<evidence type="ECO:0000256" key="1">
    <source>
        <dbReference type="ARBA" id="ARBA00023186"/>
    </source>
</evidence>
<dbReference type="GO" id="GO:0007021">
    <property type="term" value="P:tubulin complex assembly"/>
    <property type="evidence" value="ECO:0007669"/>
    <property type="project" value="InterPro"/>
</dbReference>
<dbReference type="InterPro" id="IPR022577">
    <property type="entry name" value="TBCD_C"/>
</dbReference>
<dbReference type="InterPro" id="IPR033162">
    <property type="entry name" value="TBCD"/>
</dbReference>
<dbReference type="GO" id="GO:0007023">
    <property type="term" value="P:post-chaperonin tubulin folding pathway"/>
    <property type="evidence" value="ECO:0007669"/>
    <property type="project" value="InterPro"/>
</dbReference>
<dbReference type="Proteomes" id="UP000070700">
    <property type="component" value="Unassembled WGS sequence"/>
</dbReference>
<feature type="domain" description="Tubulin-folding cofactor D ARM repeats" evidence="4">
    <location>
        <begin position="350"/>
        <end position="553"/>
    </location>
</feature>
<keyword evidence="2" id="KW-0472">Membrane</keyword>
<keyword evidence="1" id="KW-0143">Chaperone</keyword>
<evidence type="ECO:0000313" key="5">
    <source>
        <dbReference type="EMBL" id="KUJ17224.1"/>
    </source>
</evidence>
<sequence>MDAAEDDQDVKLQRASADLLADFQSSITPFLWKTRKSGKTQIRDQVRSRDTERLVNLLEPFQELPQLLDPHLDKFVPLLADAFLASLQAPSSKTPPINAHLLMPISKAICKLLYTFCKIRGDKVIVRFWSTEIKYLELLLTALESNKPAEPLEDKDTAAWDWEERYITLLWLSQLLLAPFDLASISSGDLDEIAKPTILGLLWPPDVPTITVRAISLGIQYISSSGKERDAAKVLLVRIAMRRDMQSIGIQEALMQWAIRALQFTTDLDHSTYYYIGVLSFLAAILISSVGTTNMDSFTKRIFRVIQNITTEDSAMSKMIRGSAVARKAIVKILRTIVVLLLQHPDPSEDPIEFTIGHMLDSLGDSATPVRLAASKALSIITLKLPADMAHQVVEEVLDSLKKNVLWKTKGGHDTRNLSRVNPLEWHGLTLTLSHLLYRQSIPAGDLAPVLDALRLALSFEQRSTSGSSIGTNVRDAACFGIWAVARRYKTVDLQELHLSPDITTIYHVEATVSALQTLANDLVVSACVDPAGNIRRGSSAALQELIGRHPNIISEGIQVVQVVDYHAVALRTRAISDVALKAAQLSEDYREAILRALLGWRGVKDANPAIRRVAANTVGELVWLRHLATSPSWRAVQSAIDEIARQVTRLEAREFSERHGLILAFSAVVVLVNSQLSAEKLHDEFHRILHEAPAATDESGLYTTIVNINGYQVEFFKELRERVQSSRHQEILSEAFAELMIATSQIPQRLTLFGKFEASRTTKTLNLSQCGSECWIRQLIMTPLDLKSNPHEFTVVTECTLLSMFVSSATSAANFGILAAAAESFVLLESGLVEKTPDSSGMIGQWIVRAVRGRGSKDLVYIHVLIPLFPLMKSMVRDSVTLEKFRTIVLGKMDDPTIDRMTKDWQFLCLHAIMNRWEQDSAVETRAAILECLARNGIREDLPTMLQIHTGAFIRLIEAGLQDFTTTARGDVGSQVRIAAARAATAILSSPMTDYIRELLEQMVVGGLLRIAAEKLDKVRVEGQKVLAHLNDHTSNLTSLAPSSQEYFSTLLNLQIQEWWTACPRNTGWAISLLEGYITSADTGSEDLVRASRAALVDFCNSGHDTIICDQLFQLAKKSKVDRVLIPTLETIGFLFDMGIMQRNPPRYVTPSYLPESRRPENTWEEFCDVIKATHLKSSNVRKLQAVVKIYGGLIEVYPEATTKLSSMLLHSFPQIRNAVADELWVAKEVGKGVDWAKAGRNDLIKLRKEIKQRREEDASP</sequence>
<dbReference type="AlphaFoldDB" id="A0A194XAQ7"/>
<dbReference type="EMBL" id="KQ947415">
    <property type="protein sequence ID" value="KUJ17224.1"/>
    <property type="molecule type" value="Genomic_DNA"/>
</dbReference>
<dbReference type="OrthoDB" id="10253476at2759"/>
<dbReference type="GO" id="GO:0000226">
    <property type="term" value="P:microtubule cytoskeleton organization"/>
    <property type="evidence" value="ECO:0007669"/>
    <property type="project" value="TreeGrafter"/>
</dbReference>
<keyword evidence="2" id="KW-0812">Transmembrane</keyword>
<dbReference type="STRING" id="149040.A0A194XAQ7"/>
<dbReference type="RefSeq" id="XP_018071579.1">
    <property type="nucleotide sequence ID" value="XM_018213112.1"/>
</dbReference>